<dbReference type="AlphaFoldDB" id="A0A075ANR2"/>
<keyword evidence="1" id="KW-0812">Transmembrane</keyword>
<keyword evidence="1" id="KW-0472">Membrane</keyword>
<feature type="transmembrane region" description="Helical" evidence="1">
    <location>
        <begin position="15"/>
        <end position="34"/>
    </location>
</feature>
<evidence type="ECO:0000313" key="5">
    <source>
        <dbReference type="Proteomes" id="UP000281549"/>
    </source>
</evidence>
<evidence type="ECO:0000313" key="3">
    <source>
        <dbReference type="EMBL" id="RKP20333.1"/>
    </source>
</evidence>
<proteinExistence type="predicted"/>
<accession>A0A075ANR2</accession>
<evidence type="ECO:0000313" key="4">
    <source>
        <dbReference type="Proteomes" id="UP000030755"/>
    </source>
</evidence>
<reference evidence="2 4" key="1">
    <citation type="journal article" date="2013" name="Curr. Biol.">
        <title>Shared signatures of parasitism and phylogenomics unite Cryptomycota and microsporidia.</title>
        <authorList>
            <person name="James T.Y."/>
            <person name="Pelin A."/>
            <person name="Bonen L."/>
            <person name="Ahrendt S."/>
            <person name="Sain D."/>
            <person name="Corradi N."/>
            <person name="Stajich J.E."/>
        </authorList>
    </citation>
    <scope>NUCLEOTIDE SEQUENCE [LARGE SCALE GENOMIC DNA]</scope>
    <source>
        <strain evidence="2 4">CSF55</strain>
        <strain evidence="2 4">CSF55</strain>
    </source>
</reference>
<reference evidence="3" key="3">
    <citation type="submission" date="2018-08" db="EMBL/GenBank/DDBJ databases">
        <title>Leveraging single-cell genomics to expand the Fungal Tree of Life.</title>
        <authorList>
            <consortium name="DOE Joint Genome Institute"/>
            <person name="Ahrendt S.R."/>
            <person name="Quandt C.A."/>
            <person name="Ciobanu D."/>
            <person name="Clum A."/>
            <person name="Salamov A."/>
            <person name="Andreopoulos B."/>
            <person name="Cheng J.-F."/>
            <person name="Woyke T."/>
            <person name="Pelin A."/>
            <person name="Henrissat B."/>
            <person name="Reynolds N."/>
            <person name="Benny G.L."/>
            <person name="Smith M.E."/>
            <person name="James T.Y."/>
            <person name="Grigoriev I.V."/>
        </authorList>
    </citation>
    <scope>NUCLEOTIDE SEQUENCE</scope>
    <source>
        <strain evidence="3">CSF55</strain>
    </source>
</reference>
<dbReference type="EMBL" id="ML005079">
    <property type="protein sequence ID" value="RKP20333.1"/>
    <property type="molecule type" value="Genomic_DNA"/>
</dbReference>
<reference evidence="5" key="2">
    <citation type="journal article" date="2018" name="Nat. Microbiol.">
        <title>Leveraging single-cell genomics to expand the fungal tree of life.</title>
        <authorList>
            <person name="Ahrendt S.R."/>
            <person name="Quandt C.A."/>
            <person name="Ciobanu D."/>
            <person name="Clum A."/>
            <person name="Salamov A."/>
            <person name="Andreopoulos B."/>
            <person name="Cheng J.F."/>
            <person name="Woyke T."/>
            <person name="Pelin A."/>
            <person name="Henrissat B."/>
            <person name="Reynolds N.K."/>
            <person name="Benny G.L."/>
            <person name="Smith M.E."/>
            <person name="James T.Y."/>
            <person name="Grigoriev I.V."/>
        </authorList>
    </citation>
    <scope>NUCLEOTIDE SEQUENCE [LARGE SCALE GENOMIC DNA]</scope>
    <source>
        <strain evidence="5">CSF55</strain>
    </source>
</reference>
<name>A0A075ANR2_ROZAC</name>
<protein>
    <submittedName>
        <fullName evidence="2">Uncharacterized protein</fullName>
    </submittedName>
</protein>
<dbReference type="HOGENOM" id="CLU_1971767_0_0_1"/>
<dbReference type="EMBL" id="KE561209">
    <property type="protein sequence ID" value="EPZ31529.1"/>
    <property type="molecule type" value="Genomic_DNA"/>
</dbReference>
<organism evidence="2 4">
    <name type="scientific">Rozella allomycis (strain CSF55)</name>
    <dbReference type="NCBI Taxonomy" id="988480"/>
    <lineage>
        <taxon>Eukaryota</taxon>
        <taxon>Fungi</taxon>
        <taxon>Fungi incertae sedis</taxon>
        <taxon>Cryptomycota</taxon>
        <taxon>Cryptomycota incertae sedis</taxon>
        <taxon>Rozella</taxon>
    </lineage>
</organism>
<dbReference type="Proteomes" id="UP000281549">
    <property type="component" value="Unassembled WGS sequence"/>
</dbReference>
<evidence type="ECO:0000256" key="1">
    <source>
        <dbReference type="SAM" id="Phobius"/>
    </source>
</evidence>
<sequence length="127" mass="14408">MPKPILPLEHPGLHVARFFAVLGGIASGVYYMVAPQEHIMPSLRLRLSRYSAEAYWHVYRERLDGPPSVGIDQSQMSIAAEFRKNGLDVLADIIEDAAKKDAEKRAHNAAKSHKFDLNRTYFENNHH</sequence>
<evidence type="ECO:0000313" key="2">
    <source>
        <dbReference type="EMBL" id="EPZ31529.1"/>
    </source>
</evidence>
<dbReference type="Proteomes" id="UP000030755">
    <property type="component" value="Unassembled WGS sequence"/>
</dbReference>
<keyword evidence="1" id="KW-1133">Transmembrane helix</keyword>
<keyword evidence="4" id="KW-1185">Reference proteome</keyword>
<gene>
    <name evidence="2" type="ORF">O9G_000005</name>
    <name evidence="3" type="ORF">ROZALSC1DRAFT_28163</name>
</gene>